<dbReference type="GO" id="GO:0000049">
    <property type="term" value="F:tRNA binding"/>
    <property type="evidence" value="ECO:0007669"/>
    <property type="project" value="UniProtKB-KW"/>
</dbReference>
<evidence type="ECO:0000256" key="3">
    <source>
        <dbReference type="ARBA" id="ARBA00022884"/>
    </source>
</evidence>
<sequence length="354" mass="38863">MASTQNLASFITLKNSSTPTILLGVAAAWVERSFHLSPQLPLLVFNFTDNKVTAEMKPAVFGLRVQRLEPLQQQQQQLSCNVQRRSVAASTRRSKADHSSASSSPSSKVLVLFLGNHGPKFEGTRHNAGFAVGDRTASLLGSSTTPQTSFHSRKRWLSDVCEMKELTFDYIASIRGDDLIDRRSDRSKQATEDNGVWRSSLDSVNLIKPRTFMNRSGLAARPALSDLRLQANDRNSVLVVCDDLTIPLGKLRMKPGGSSGGQNGLESILKVTRTEEVARLRIGMGKRAIGGGLERVKPSLALGRLNAREQALFHDVSKYAAQVIRIWLFRGFDSAANLANILKLDTQDDDDSDS</sequence>
<dbReference type="PANTHER" id="PTHR17224">
    <property type="entry name" value="PEPTIDYL-TRNA HYDROLASE"/>
    <property type="match status" value="1"/>
</dbReference>
<dbReference type="InterPro" id="IPR001328">
    <property type="entry name" value="Pept_tRNA_hydro"/>
</dbReference>
<dbReference type="NCBIfam" id="TIGR00447">
    <property type="entry name" value="pth"/>
    <property type="match status" value="1"/>
</dbReference>
<proteinExistence type="predicted"/>
<dbReference type="PANTHER" id="PTHR17224:SF1">
    <property type="entry name" value="PEPTIDYL-TRNA HYDROLASE"/>
    <property type="match status" value="1"/>
</dbReference>
<comment type="caution">
    <text evidence="4">The sequence shown here is derived from an EMBL/GenBank/DDBJ whole genome shotgun (WGS) entry which is preliminary data.</text>
</comment>
<evidence type="ECO:0000313" key="4">
    <source>
        <dbReference type="EMBL" id="KAF4697081.1"/>
    </source>
</evidence>
<keyword evidence="1" id="KW-0820">tRNA-binding</keyword>
<organism evidence="4 5">
    <name type="scientific">Perkinsus olseni</name>
    <name type="common">Perkinsus atlanticus</name>
    <dbReference type="NCBI Taxonomy" id="32597"/>
    <lineage>
        <taxon>Eukaryota</taxon>
        <taxon>Sar</taxon>
        <taxon>Alveolata</taxon>
        <taxon>Perkinsozoa</taxon>
        <taxon>Perkinsea</taxon>
        <taxon>Perkinsida</taxon>
        <taxon>Perkinsidae</taxon>
        <taxon>Perkinsus</taxon>
    </lineage>
</organism>
<name>A0A7J6PNJ1_PEROL</name>
<dbReference type="Proteomes" id="UP000541610">
    <property type="component" value="Unassembled WGS sequence"/>
</dbReference>
<dbReference type="SUPFAM" id="SSF53178">
    <property type="entry name" value="Peptidyl-tRNA hydrolase-like"/>
    <property type="match status" value="1"/>
</dbReference>
<evidence type="ECO:0000256" key="2">
    <source>
        <dbReference type="ARBA" id="ARBA00022801"/>
    </source>
</evidence>
<evidence type="ECO:0008006" key="6">
    <source>
        <dbReference type="Google" id="ProtNLM"/>
    </source>
</evidence>
<keyword evidence="3" id="KW-0694">RNA-binding</keyword>
<dbReference type="Pfam" id="PF01195">
    <property type="entry name" value="Pept_tRNA_hydro"/>
    <property type="match status" value="2"/>
</dbReference>
<evidence type="ECO:0000313" key="5">
    <source>
        <dbReference type="Proteomes" id="UP000541610"/>
    </source>
</evidence>
<evidence type="ECO:0000256" key="1">
    <source>
        <dbReference type="ARBA" id="ARBA00022555"/>
    </source>
</evidence>
<keyword evidence="2" id="KW-0378">Hydrolase</keyword>
<protein>
    <recommendedName>
        <fullName evidence="6">Peptidyl-tRNA hydrolase</fullName>
    </recommendedName>
</protein>
<reference evidence="4 5" key="1">
    <citation type="submission" date="2020-04" db="EMBL/GenBank/DDBJ databases">
        <title>Perkinsus olseni comparative genomics.</title>
        <authorList>
            <person name="Bogema D.R."/>
        </authorList>
    </citation>
    <scope>NUCLEOTIDE SEQUENCE [LARGE SCALE GENOMIC DNA]</scope>
    <source>
        <strain evidence="4">00978-12</strain>
    </source>
</reference>
<dbReference type="InterPro" id="IPR036416">
    <property type="entry name" value="Pept_tRNA_hydro_sf"/>
</dbReference>
<accession>A0A7J6PNJ1</accession>
<dbReference type="Gene3D" id="3.40.50.1470">
    <property type="entry name" value="Peptidyl-tRNA hydrolase"/>
    <property type="match status" value="1"/>
</dbReference>
<gene>
    <name evidence="4" type="ORF">FOZ60_011755</name>
</gene>
<dbReference type="AlphaFoldDB" id="A0A7J6PNJ1"/>
<dbReference type="EMBL" id="JABANP010000005">
    <property type="protein sequence ID" value="KAF4697081.1"/>
    <property type="molecule type" value="Genomic_DNA"/>
</dbReference>
<dbReference type="OrthoDB" id="1711136at2759"/>
<dbReference type="GO" id="GO:0004045">
    <property type="term" value="F:peptidyl-tRNA hydrolase activity"/>
    <property type="evidence" value="ECO:0007669"/>
    <property type="project" value="InterPro"/>
</dbReference>